<sequence>MTTREPTLDAFRVLLIADPPSPLAAFDAALWSYLAPIEGLTAQMQALDVLERAVAGGLARGARASSLPLLLAALGRHRARLSEPSA</sequence>
<name>A0ABQ4T6M3_METOR</name>
<accession>A0ABQ4T6M3</accession>
<proteinExistence type="predicted"/>
<reference evidence="1" key="1">
    <citation type="journal article" date="2021" name="Front. Microbiol.">
        <title>Comprehensive Comparative Genomics and Phenotyping of Methylobacterium Species.</title>
        <authorList>
            <person name="Alessa O."/>
            <person name="Ogura Y."/>
            <person name="Fujitani Y."/>
            <person name="Takami H."/>
            <person name="Hayashi T."/>
            <person name="Sahin N."/>
            <person name="Tani A."/>
        </authorList>
    </citation>
    <scope>NUCLEOTIDE SEQUENCE</scope>
    <source>
        <strain evidence="1">NBRC 15689</strain>
    </source>
</reference>
<protein>
    <submittedName>
        <fullName evidence="1">Uncharacterized protein</fullName>
    </submittedName>
</protein>
<reference evidence="1" key="2">
    <citation type="submission" date="2021-08" db="EMBL/GenBank/DDBJ databases">
        <authorList>
            <person name="Tani A."/>
            <person name="Ola A."/>
            <person name="Ogura Y."/>
            <person name="Katsura K."/>
            <person name="Hayashi T."/>
        </authorList>
    </citation>
    <scope>NUCLEOTIDE SEQUENCE</scope>
    <source>
        <strain evidence="1">NBRC 15689</strain>
    </source>
</reference>
<dbReference type="EMBL" id="BPQV01000005">
    <property type="protein sequence ID" value="GJE27330.1"/>
    <property type="molecule type" value="Genomic_DNA"/>
</dbReference>
<dbReference type="Proteomes" id="UP001055156">
    <property type="component" value="Unassembled WGS sequence"/>
</dbReference>
<evidence type="ECO:0000313" key="2">
    <source>
        <dbReference type="Proteomes" id="UP001055156"/>
    </source>
</evidence>
<organism evidence="1 2">
    <name type="scientific">Methylobacterium organophilum</name>
    <dbReference type="NCBI Taxonomy" id="410"/>
    <lineage>
        <taxon>Bacteria</taxon>
        <taxon>Pseudomonadati</taxon>
        <taxon>Pseudomonadota</taxon>
        <taxon>Alphaproteobacteria</taxon>
        <taxon>Hyphomicrobiales</taxon>
        <taxon>Methylobacteriaceae</taxon>
        <taxon>Methylobacterium</taxon>
    </lineage>
</organism>
<keyword evidence="2" id="KW-1185">Reference proteome</keyword>
<dbReference type="RefSeq" id="WP_238311171.1">
    <property type="nucleotide sequence ID" value="NZ_BPQV01000005.1"/>
</dbReference>
<gene>
    <name evidence="1" type="ORF">LKMONMHP_2188</name>
</gene>
<comment type="caution">
    <text evidence="1">The sequence shown here is derived from an EMBL/GenBank/DDBJ whole genome shotgun (WGS) entry which is preliminary data.</text>
</comment>
<evidence type="ECO:0000313" key="1">
    <source>
        <dbReference type="EMBL" id="GJE27330.1"/>
    </source>
</evidence>